<organism evidence="2 3">
    <name type="scientific">Pleurodeles waltl</name>
    <name type="common">Iberian ribbed newt</name>
    <dbReference type="NCBI Taxonomy" id="8319"/>
    <lineage>
        <taxon>Eukaryota</taxon>
        <taxon>Metazoa</taxon>
        <taxon>Chordata</taxon>
        <taxon>Craniata</taxon>
        <taxon>Vertebrata</taxon>
        <taxon>Euteleostomi</taxon>
        <taxon>Amphibia</taxon>
        <taxon>Batrachia</taxon>
        <taxon>Caudata</taxon>
        <taxon>Salamandroidea</taxon>
        <taxon>Salamandridae</taxon>
        <taxon>Pleurodelinae</taxon>
        <taxon>Pleurodeles</taxon>
    </lineage>
</organism>
<name>A0AAV7VBH4_PLEWA</name>
<protein>
    <submittedName>
        <fullName evidence="2">Uncharacterized protein</fullName>
    </submittedName>
</protein>
<keyword evidence="3" id="KW-1185">Reference proteome</keyword>
<evidence type="ECO:0000313" key="3">
    <source>
        <dbReference type="Proteomes" id="UP001066276"/>
    </source>
</evidence>
<comment type="caution">
    <text evidence="2">The sequence shown here is derived from an EMBL/GenBank/DDBJ whole genome shotgun (WGS) entry which is preliminary data.</text>
</comment>
<dbReference type="AlphaFoldDB" id="A0AAV7VBH4"/>
<feature type="region of interest" description="Disordered" evidence="1">
    <location>
        <begin position="25"/>
        <end position="76"/>
    </location>
</feature>
<gene>
    <name evidence="2" type="ORF">NDU88_002758</name>
</gene>
<evidence type="ECO:0000313" key="2">
    <source>
        <dbReference type="EMBL" id="KAJ1198920.1"/>
    </source>
</evidence>
<evidence type="ECO:0000256" key="1">
    <source>
        <dbReference type="SAM" id="MobiDB-lite"/>
    </source>
</evidence>
<dbReference type="EMBL" id="JANPWB010000003">
    <property type="protein sequence ID" value="KAJ1198920.1"/>
    <property type="molecule type" value="Genomic_DNA"/>
</dbReference>
<feature type="compositionally biased region" description="Polar residues" evidence="1">
    <location>
        <begin position="42"/>
        <end position="68"/>
    </location>
</feature>
<reference evidence="2" key="1">
    <citation type="journal article" date="2022" name="bioRxiv">
        <title>Sequencing and chromosome-scale assembly of the giantPleurodeles waltlgenome.</title>
        <authorList>
            <person name="Brown T."/>
            <person name="Elewa A."/>
            <person name="Iarovenko S."/>
            <person name="Subramanian E."/>
            <person name="Araus A.J."/>
            <person name="Petzold A."/>
            <person name="Susuki M."/>
            <person name="Suzuki K.-i.T."/>
            <person name="Hayashi T."/>
            <person name="Toyoda A."/>
            <person name="Oliveira C."/>
            <person name="Osipova E."/>
            <person name="Leigh N.D."/>
            <person name="Simon A."/>
            <person name="Yun M.H."/>
        </authorList>
    </citation>
    <scope>NUCLEOTIDE SEQUENCE</scope>
    <source>
        <strain evidence="2">20211129_DDA</strain>
        <tissue evidence="2">Liver</tissue>
    </source>
</reference>
<accession>A0AAV7VBH4</accession>
<sequence>MLATPPSPCLPRLLDAWARFRDLQKTQRRSGTEGLEEKHSEQPSQLSNGPQRLNSRTARNPGTPSEQSPAPPCRPL</sequence>
<dbReference type="Proteomes" id="UP001066276">
    <property type="component" value="Chromosome 2_1"/>
</dbReference>
<proteinExistence type="predicted"/>